<proteinExistence type="predicted"/>
<dbReference type="OrthoDB" id="6887973at2"/>
<evidence type="ECO:0000313" key="2">
    <source>
        <dbReference type="Proteomes" id="UP000002383"/>
    </source>
</evidence>
<organism evidence="1 2">
    <name type="scientific">Thioalkalivibrio sulfidiphilus (strain HL-EbGR7)</name>
    <dbReference type="NCBI Taxonomy" id="396588"/>
    <lineage>
        <taxon>Bacteria</taxon>
        <taxon>Pseudomonadati</taxon>
        <taxon>Pseudomonadota</taxon>
        <taxon>Gammaproteobacteria</taxon>
        <taxon>Chromatiales</taxon>
        <taxon>Ectothiorhodospiraceae</taxon>
        <taxon>Thioalkalivibrio</taxon>
    </lineage>
</organism>
<dbReference type="EMBL" id="CP001339">
    <property type="protein sequence ID" value="ACL71478.1"/>
    <property type="molecule type" value="Genomic_DNA"/>
</dbReference>
<accession>B8GUW7</accession>
<dbReference type="Proteomes" id="UP000002383">
    <property type="component" value="Chromosome"/>
</dbReference>
<dbReference type="STRING" id="396588.Tgr7_0380"/>
<gene>
    <name evidence="1" type="ordered locus">Tgr7_0380</name>
</gene>
<dbReference type="RefSeq" id="WP_012636967.1">
    <property type="nucleotide sequence ID" value="NC_011901.1"/>
</dbReference>
<name>B8GUW7_THISH</name>
<reference evidence="1 2" key="1">
    <citation type="journal article" date="2011" name="Stand. Genomic Sci.">
        <title>Complete genome sequence of 'Thioalkalivibrio sulfidophilus' HL-EbGr7.</title>
        <authorList>
            <person name="Muyzer G."/>
            <person name="Sorokin D.Y."/>
            <person name="Mavromatis K."/>
            <person name="Lapidus A."/>
            <person name="Clum A."/>
            <person name="Ivanova N."/>
            <person name="Pati A."/>
            <person name="d'Haeseleer P."/>
            <person name="Woyke T."/>
            <person name="Kyrpides N.C."/>
        </authorList>
    </citation>
    <scope>NUCLEOTIDE SEQUENCE [LARGE SCALE GENOMIC DNA]</scope>
    <source>
        <strain evidence="1 2">HL-EbGR7</strain>
    </source>
</reference>
<sequence>MENRNGHLLAEIGALGTPYHGLVVGGKLSLPNGAEIDYPQPTTGDTVLVQVPGTPAVERTEQQQVLDAERGFQWWDKAILAGDGRMLYGRSLGSGRWIYIDPDGTRWLARVTNIGAVDLTTSRAFTVLLTEFGRIGGPPAQQITVEAEITDWQQHTPNPLNTVSVTTASMVMEDASPSGNKSVWALKSTQGLQWAHPQPMALGFFELELSGAGDEITLAARVILSRAQTLGAWERTGEPLRGYVKAWKHIGQGTSMVLQWSTMDTQTCTGCAYYERDMEESDWWLQDQPQDAPTWYVNDPPAVAAWIGTGALVDALTGRVVQMWYSATGDLVPVILEITHARSYDYPQPTVSWDTETRLDCLSPGSPGCVTTVEEHDPGQISVSQSGSSTETFSWRIVAGGQTLLEHTGTITVTSGGTYRDLDVARQVQIDASHAYDSSFGITGSRSVNETRYPTQQSPLLGLPGPSVTTVFGYPSPGLLASEGPHGWGRDGIVAFGDFDNPTLLDGRLYRHSNHVLGFYGVAATFYHPYTEDWFFQGYATPSGGDNQARGSMSSSTLPQVHASWCPVTHQVSLAWEIGAITDPVCFV</sequence>
<keyword evidence="2" id="KW-1185">Reference proteome</keyword>
<evidence type="ECO:0000313" key="1">
    <source>
        <dbReference type="EMBL" id="ACL71478.1"/>
    </source>
</evidence>
<dbReference type="AlphaFoldDB" id="B8GUW7"/>
<protein>
    <submittedName>
        <fullName evidence="1">Uncharacterized protein</fullName>
    </submittedName>
</protein>
<dbReference type="KEGG" id="tgr:Tgr7_0380"/>
<dbReference type="HOGENOM" id="CLU_463748_0_0_6"/>